<keyword evidence="2" id="KW-1185">Reference proteome</keyword>
<name>A0ABY4MIY7_9ACTN</name>
<evidence type="ECO:0000313" key="1">
    <source>
        <dbReference type="EMBL" id="UQA97048.1"/>
    </source>
</evidence>
<protein>
    <submittedName>
        <fullName evidence="1">Uncharacterized protein</fullName>
    </submittedName>
</protein>
<gene>
    <name evidence="1" type="ORF">K9S39_38880</name>
</gene>
<accession>A0ABY4MIY7</accession>
<reference evidence="1" key="1">
    <citation type="submission" date="2021-10" db="EMBL/GenBank/DDBJ databases">
        <title>Streptomyces nigrumlapis sp.nov.,an antimicrobial producing actinobacterium isolated from Black Gobi rocks.</title>
        <authorList>
            <person name="Wen Y."/>
            <person name="Zhang W."/>
            <person name="Liu X.G."/>
        </authorList>
    </citation>
    <scope>NUCLEOTIDE SEQUENCE</scope>
    <source>
        <strain evidence="1">ST13-2-2</strain>
    </source>
</reference>
<dbReference type="Proteomes" id="UP000830115">
    <property type="component" value="Chromosome"/>
</dbReference>
<dbReference type="EMBL" id="CP086322">
    <property type="protein sequence ID" value="UQA97048.1"/>
    <property type="molecule type" value="Genomic_DNA"/>
</dbReference>
<sequence length="122" mass="12385">MTVVAKPLADEDAPGPVAVLGVPRPGRGIGVDGAVLPQGVLDLDDVLADIPGGHDPEGFVRDPVVVLDRPEVLAQQRLHGVQGLEGEVPAVAAAGFLGPPVEVVDHARVPPAVRLAAGPENL</sequence>
<dbReference type="RefSeq" id="WP_248867966.1">
    <property type="nucleotide sequence ID" value="NZ_CP086322.1"/>
</dbReference>
<proteinExistence type="predicted"/>
<evidence type="ECO:0000313" key="2">
    <source>
        <dbReference type="Proteomes" id="UP000830115"/>
    </source>
</evidence>
<organism evidence="1 2">
    <name type="scientific">Streptomyces halobius</name>
    <dbReference type="NCBI Taxonomy" id="2879846"/>
    <lineage>
        <taxon>Bacteria</taxon>
        <taxon>Bacillati</taxon>
        <taxon>Actinomycetota</taxon>
        <taxon>Actinomycetes</taxon>
        <taxon>Kitasatosporales</taxon>
        <taxon>Streptomycetaceae</taxon>
        <taxon>Streptomyces</taxon>
    </lineage>
</organism>